<feature type="transmembrane region" description="Helical" evidence="7">
    <location>
        <begin position="64"/>
        <end position="87"/>
    </location>
</feature>
<dbReference type="AlphaFoldDB" id="A0A1L9TLI0"/>
<keyword evidence="10" id="KW-1185">Reference proteome</keyword>
<dbReference type="PANTHER" id="PTHR33048:SF47">
    <property type="entry name" value="INTEGRAL MEMBRANE PROTEIN-RELATED"/>
    <property type="match status" value="1"/>
</dbReference>
<dbReference type="GO" id="GO:0016020">
    <property type="term" value="C:membrane"/>
    <property type="evidence" value="ECO:0007669"/>
    <property type="project" value="UniProtKB-SubCell"/>
</dbReference>
<evidence type="ECO:0000256" key="3">
    <source>
        <dbReference type="ARBA" id="ARBA00022989"/>
    </source>
</evidence>
<feature type="domain" description="Rhodopsin" evidence="8">
    <location>
        <begin position="48"/>
        <end position="283"/>
    </location>
</feature>
<dbReference type="Proteomes" id="UP000184356">
    <property type="component" value="Unassembled WGS sequence"/>
</dbReference>
<dbReference type="InterPro" id="IPR049326">
    <property type="entry name" value="Rhodopsin_dom_fungi"/>
</dbReference>
<keyword evidence="3 7" id="KW-1133">Transmembrane helix</keyword>
<keyword evidence="4 7" id="KW-0472">Membrane</keyword>
<dbReference type="VEuPathDB" id="FungiDB:ASPSYDRAFT_147115"/>
<dbReference type="RefSeq" id="XP_040704092.1">
    <property type="nucleotide sequence ID" value="XM_040841682.1"/>
</dbReference>
<evidence type="ECO:0000256" key="6">
    <source>
        <dbReference type="SAM" id="MobiDB-lite"/>
    </source>
</evidence>
<evidence type="ECO:0000313" key="9">
    <source>
        <dbReference type="EMBL" id="OJJ60286.1"/>
    </source>
</evidence>
<feature type="transmembrane region" description="Helical" evidence="7">
    <location>
        <begin position="107"/>
        <end position="128"/>
    </location>
</feature>
<organism evidence="9 10">
    <name type="scientific">Aspergillus sydowii CBS 593.65</name>
    <dbReference type="NCBI Taxonomy" id="1036612"/>
    <lineage>
        <taxon>Eukaryota</taxon>
        <taxon>Fungi</taxon>
        <taxon>Dikarya</taxon>
        <taxon>Ascomycota</taxon>
        <taxon>Pezizomycotina</taxon>
        <taxon>Eurotiomycetes</taxon>
        <taxon>Eurotiomycetidae</taxon>
        <taxon>Eurotiales</taxon>
        <taxon>Aspergillaceae</taxon>
        <taxon>Aspergillus</taxon>
        <taxon>Aspergillus subgen. Nidulantes</taxon>
    </lineage>
</organism>
<feature type="transmembrane region" description="Helical" evidence="7">
    <location>
        <begin position="262"/>
        <end position="282"/>
    </location>
</feature>
<comment type="subcellular location">
    <subcellularLocation>
        <location evidence="1">Membrane</location>
        <topology evidence="1">Multi-pass membrane protein</topology>
    </subcellularLocation>
</comment>
<feature type="region of interest" description="Disordered" evidence="6">
    <location>
        <begin position="293"/>
        <end position="328"/>
    </location>
</feature>
<dbReference type="STRING" id="1036612.A0A1L9TLI0"/>
<feature type="transmembrane region" description="Helical" evidence="7">
    <location>
        <begin position="223"/>
        <end position="250"/>
    </location>
</feature>
<feature type="transmembrane region" description="Helical" evidence="7">
    <location>
        <begin position="29"/>
        <end position="52"/>
    </location>
</feature>
<dbReference type="OrthoDB" id="5342292at2759"/>
<reference evidence="10" key="1">
    <citation type="journal article" date="2017" name="Genome Biol.">
        <title>Comparative genomics reveals high biological diversity and specific adaptations in the industrially and medically important fungal genus Aspergillus.</title>
        <authorList>
            <person name="de Vries R.P."/>
            <person name="Riley R."/>
            <person name="Wiebenga A."/>
            <person name="Aguilar-Osorio G."/>
            <person name="Amillis S."/>
            <person name="Uchima C.A."/>
            <person name="Anderluh G."/>
            <person name="Asadollahi M."/>
            <person name="Askin M."/>
            <person name="Barry K."/>
            <person name="Battaglia E."/>
            <person name="Bayram O."/>
            <person name="Benocci T."/>
            <person name="Braus-Stromeyer S.A."/>
            <person name="Caldana C."/>
            <person name="Canovas D."/>
            <person name="Cerqueira G.C."/>
            <person name="Chen F."/>
            <person name="Chen W."/>
            <person name="Choi C."/>
            <person name="Clum A."/>
            <person name="Dos Santos R.A."/>
            <person name="Damasio A.R."/>
            <person name="Diallinas G."/>
            <person name="Emri T."/>
            <person name="Fekete E."/>
            <person name="Flipphi M."/>
            <person name="Freyberg S."/>
            <person name="Gallo A."/>
            <person name="Gournas C."/>
            <person name="Habgood R."/>
            <person name="Hainaut M."/>
            <person name="Harispe M.L."/>
            <person name="Henrissat B."/>
            <person name="Hilden K.S."/>
            <person name="Hope R."/>
            <person name="Hossain A."/>
            <person name="Karabika E."/>
            <person name="Karaffa L."/>
            <person name="Karanyi Z."/>
            <person name="Krasevec N."/>
            <person name="Kuo A."/>
            <person name="Kusch H."/>
            <person name="LaButti K."/>
            <person name="Lagendijk E.L."/>
            <person name="Lapidus A."/>
            <person name="Levasseur A."/>
            <person name="Lindquist E."/>
            <person name="Lipzen A."/>
            <person name="Logrieco A.F."/>
            <person name="MacCabe A."/>
            <person name="Maekelae M.R."/>
            <person name="Malavazi I."/>
            <person name="Melin P."/>
            <person name="Meyer V."/>
            <person name="Mielnichuk N."/>
            <person name="Miskei M."/>
            <person name="Molnar A.P."/>
            <person name="Mule G."/>
            <person name="Ngan C.Y."/>
            <person name="Orejas M."/>
            <person name="Orosz E."/>
            <person name="Ouedraogo J.P."/>
            <person name="Overkamp K.M."/>
            <person name="Park H.-S."/>
            <person name="Perrone G."/>
            <person name="Piumi F."/>
            <person name="Punt P.J."/>
            <person name="Ram A.F."/>
            <person name="Ramon A."/>
            <person name="Rauscher S."/>
            <person name="Record E."/>
            <person name="Riano-Pachon D.M."/>
            <person name="Robert V."/>
            <person name="Roehrig J."/>
            <person name="Ruller R."/>
            <person name="Salamov A."/>
            <person name="Salih N.S."/>
            <person name="Samson R.A."/>
            <person name="Sandor E."/>
            <person name="Sanguinetti M."/>
            <person name="Schuetze T."/>
            <person name="Sepcic K."/>
            <person name="Shelest E."/>
            <person name="Sherlock G."/>
            <person name="Sophianopoulou V."/>
            <person name="Squina F.M."/>
            <person name="Sun H."/>
            <person name="Susca A."/>
            <person name="Todd R.B."/>
            <person name="Tsang A."/>
            <person name="Unkles S.E."/>
            <person name="van de Wiele N."/>
            <person name="van Rossen-Uffink D."/>
            <person name="Oliveira J.V."/>
            <person name="Vesth T.C."/>
            <person name="Visser J."/>
            <person name="Yu J.-H."/>
            <person name="Zhou M."/>
            <person name="Andersen M.R."/>
            <person name="Archer D.B."/>
            <person name="Baker S.E."/>
            <person name="Benoit I."/>
            <person name="Brakhage A.A."/>
            <person name="Braus G.H."/>
            <person name="Fischer R."/>
            <person name="Frisvad J.C."/>
            <person name="Goldman G.H."/>
            <person name="Houbraken J."/>
            <person name="Oakley B."/>
            <person name="Pocsi I."/>
            <person name="Scazzocchio C."/>
            <person name="Seiboth B."/>
            <person name="vanKuyk P.A."/>
            <person name="Wortman J."/>
            <person name="Dyer P.S."/>
            <person name="Grigoriev I.V."/>
        </authorList>
    </citation>
    <scope>NUCLEOTIDE SEQUENCE [LARGE SCALE GENOMIC DNA]</scope>
    <source>
        <strain evidence="10">CBS 593.65</strain>
    </source>
</reference>
<evidence type="ECO:0000256" key="4">
    <source>
        <dbReference type="ARBA" id="ARBA00023136"/>
    </source>
</evidence>
<protein>
    <recommendedName>
        <fullName evidence="8">Rhodopsin domain-containing protein</fullName>
    </recommendedName>
</protein>
<evidence type="ECO:0000256" key="7">
    <source>
        <dbReference type="SAM" id="Phobius"/>
    </source>
</evidence>
<keyword evidence="2 7" id="KW-0812">Transmembrane</keyword>
<evidence type="ECO:0000256" key="2">
    <source>
        <dbReference type="ARBA" id="ARBA00022692"/>
    </source>
</evidence>
<sequence length="375" mass="40633">MDSSDLTTPALKPPHGQFSDLDKPPVLRVHFIATAAVTLVLSTIAVVLRIFVKARVLRRVQLEEYILVMSLAGFYAFTLLMVTATNFGEGAHQWNVSIAGFKRVVELANVIEIIYCPTILGAKVAMLLQMKRMFVVSKKGKLYWLHEVLLWTNVPCYLAITLSFILACVPRQKLWEPDLPGRCISSNGSLIASSAINVVSDITMLLFPLMVIMRLQLPSRTKLILGMVFGTGILGCISSVFRLVYGVILAGTNDFTWAISPVGLWAIAEVCSVILSGAVPMLPGFVKFVRGQEGSGSGPSYGLATSSRRRGNTGHLVSQGQPAPDQVDKGDYDGYYELGVMNDAHASVASLIDGGQKPDAGTSIVKTVHIQTGYE</sequence>
<feature type="transmembrane region" description="Helical" evidence="7">
    <location>
        <begin position="189"/>
        <end position="211"/>
    </location>
</feature>
<evidence type="ECO:0000256" key="5">
    <source>
        <dbReference type="ARBA" id="ARBA00038359"/>
    </source>
</evidence>
<gene>
    <name evidence="9" type="ORF">ASPSYDRAFT_147115</name>
</gene>
<accession>A0A1L9TLI0</accession>
<comment type="similarity">
    <text evidence="5">Belongs to the SAT4 family.</text>
</comment>
<evidence type="ECO:0000313" key="10">
    <source>
        <dbReference type="Proteomes" id="UP000184356"/>
    </source>
</evidence>
<dbReference type="InterPro" id="IPR052337">
    <property type="entry name" value="SAT4-like"/>
</dbReference>
<name>A0A1L9TLI0_9EURO</name>
<feature type="transmembrane region" description="Helical" evidence="7">
    <location>
        <begin position="148"/>
        <end position="169"/>
    </location>
</feature>
<proteinExistence type="inferred from homology"/>
<evidence type="ECO:0000256" key="1">
    <source>
        <dbReference type="ARBA" id="ARBA00004141"/>
    </source>
</evidence>
<dbReference type="PANTHER" id="PTHR33048">
    <property type="entry name" value="PTH11-LIKE INTEGRAL MEMBRANE PROTEIN (AFU_ORTHOLOGUE AFUA_5G11245)"/>
    <property type="match status" value="1"/>
</dbReference>
<dbReference type="Pfam" id="PF20684">
    <property type="entry name" value="Fung_rhodopsin"/>
    <property type="match status" value="1"/>
</dbReference>
<evidence type="ECO:0000259" key="8">
    <source>
        <dbReference type="Pfam" id="PF20684"/>
    </source>
</evidence>
<dbReference type="EMBL" id="KV878584">
    <property type="protein sequence ID" value="OJJ60286.1"/>
    <property type="molecule type" value="Genomic_DNA"/>
</dbReference>
<dbReference type="GeneID" id="63757755"/>